<feature type="compositionally biased region" description="Basic and acidic residues" evidence="1">
    <location>
        <begin position="74"/>
        <end position="85"/>
    </location>
</feature>
<feature type="region of interest" description="Disordered" evidence="1">
    <location>
        <begin position="50"/>
        <end position="216"/>
    </location>
</feature>
<evidence type="ECO:0000313" key="2">
    <source>
        <dbReference type="EMBL" id="EDV32376.2"/>
    </source>
</evidence>
<feature type="compositionally biased region" description="Basic and acidic residues" evidence="1">
    <location>
        <begin position="51"/>
        <end position="60"/>
    </location>
</feature>
<dbReference type="AlphaFoldDB" id="B3MJK8"/>
<dbReference type="GeneID" id="6496914"/>
<dbReference type="Proteomes" id="UP000007801">
    <property type="component" value="Unassembled WGS sequence"/>
</dbReference>
<evidence type="ECO:0000313" key="3">
    <source>
        <dbReference type="Proteomes" id="UP000007801"/>
    </source>
</evidence>
<dbReference type="HOGENOM" id="CLU_940949_0_0_1"/>
<protein>
    <submittedName>
        <fullName evidence="2">Uncharacterized protein</fullName>
    </submittedName>
</protein>
<feature type="compositionally biased region" description="Basic and acidic residues" evidence="1">
    <location>
        <begin position="166"/>
        <end position="186"/>
    </location>
</feature>
<dbReference type="KEGG" id="dan:6496914"/>
<dbReference type="InParanoid" id="B3MJK8"/>
<dbReference type="EMBL" id="CH902620">
    <property type="protein sequence ID" value="EDV32376.2"/>
    <property type="molecule type" value="Genomic_DNA"/>
</dbReference>
<keyword evidence="3" id="KW-1185">Reference proteome</keyword>
<name>B3MJK8_DROAN</name>
<reference evidence="2 3" key="1">
    <citation type="journal article" date="2007" name="Nature">
        <title>Evolution of genes and genomes on the Drosophila phylogeny.</title>
        <authorList>
            <consortium name="Drosophila 12 Genomes Consortium"/>
            <person name="Clark A.G."/>
            <person name="Eisen M.B."/>
            <person name="Smith D.R."/>
            <person name="Bergman C.M."/>
            <person name="Oliver B."/>
            <person name="Markow T.A."/>
            <person name="Kaufman T.C."/>
            <person name="Kellis M."/>
            <person name="Gelbart W."/>
            <person name="Iyer V.N."/>
            <person name="Pollard D.A."/>
            <person name="Sackton T.B."/>
            <person name="Larracuente A.M."/>
            <person name="Singh N.D."/>
            <person name="Abad J.P."/>
            <person name="Abt D.N."/>
            <person name="Adryan B."/>
            <person name="Aguade M."/>
            <person name="Akashi H."/>
            <person name="Anderson W.W."/>
            <person name="Aquadro C.F."/>
            <person name="Ardell D.H."/>
            <person name="Arguello R."/>
            <person name="Artieri C.G."/>
            <person name="Barbash D.A."/>
            <person name="Barker D."/>
            <person name="Barsanti P."/>
            <person name="Batterham P."/>
            <person name="Batzoglou S."/>
            <person name="Begun D."/>
            <person name="Bhutkar A."/>
            <person name="Blanco E."/>
            <person name="Bosak S.A."/>
            <person name="Bradley R.K."/>
            <person name="Brand A.D."/>
            <person name="Brent M.R."/>
            <person name="Brooks A.N."/>
            <person name="Brown R.H."/>
            <person name="Butlin R.K."/>
            <person name="Caggese C."/>
            <person name="Calvi B.R."/>
            <person name="Bernardo de Carvalho A."/>
            <person name="Caspi A."/>
            <person name="Castrezana S."/>
            <person name="Celniker S.E."/>
            <person name="Chang J.L."/>
            <person name="Chapple C."/>
            <person name="Chatterji S."/>
            <person name="Chinwalla A."/>
            <person name="Civetta A."/>
            <person name="Clifton S.W."/>
            <person name="Comeron J.M."/>
            <person name="Costello J.C."/>
            <person name="Coyne J.A."/>
            <person name="Daub J."/>
            <person name="David R.G."/>
            <person name="Delcher A.L."/>
            <person name="Delehaunty K."/>
            <person name="Do C.B."/>
            <person name="Ebling H."/>
            <person name="Edwards K."/>
            <person name="Eickbush T."/>
            <person name="Evans J.D."/>
            <person name="Filipski A."/>
            <person name="Findeiss S."/>
            <person name="Freyhult E."/>
            <person name="Fulton L."/>
            <person name="Fulton R."/>
            <person name="Garcia A.C."/>
            <person name="Gardiner A."/>
            <person name="Garfield D.A."/>
            <person name="Garvin B.E."/>
            <person name="Gibson G."/>
            <person name="Gilbert D."/>
            <person name="Gnerre S."/>
            <person name="Godfrey J."/>
            <person name="Good R."/>
            <person name="Gotea V."/>
            <person name="Gravely B."/>
            <person name="Greenberg A.J."/>
            <person name="Griffiths-Jones S."/>
            <person name="Gross S."/>
            <person name="Guigo R."/>
            <person name="Gustafson E.A."/>
            <person name="Haerty W."/>
            <person name="Hahn M.W."/>
            <person name="Halligan D.L."/>
            <person name="Halpern A.L."/>
            <person name="Halter G.M."/>
            <person name="Han M.V."/>
            <person name="Heger A."/>
            <person name="Hillier L."/>
            <person name="Hinrichs A.S."/>
            <person name="Holmes I."/>
            <person name="Hoskins R.A."/>
            <person name="Hubisz M.J."/>
            <person name="Hultmark D."/>
            <person name="Huntley M.A."/>
            <person name="Jaffe D.B."/>
            <person name="Jagadeeshan S."/>
            <person name="Jeck W.R."/>
            <person name="Johnson J."/>
            <person name="Jones C.D."/>
            <person name="Jordan W.C."/>
            <person name="Karpen G.H."/>
            <person name="Kataoka E."/>
            <person name="Keightley P.D."/>
            <person name="Kheradpour P."/>
            <person name="Kirkness E.F."/>
            <person name="Koerich L.B."/>
            <person name="Kristiansen K."/>
            <person name="Kudrna D."/>
            <person name="Kulathinal R.J."/>
            <person name="Kumar S."/>
            <person name="Kwok R."/>
            <person name="Lander E."/>
            <person name="Langley C.H."/>
            <person name="Lapoint R."/>
            <person name="Lazzaro B.P."/>
            <person name="Lee S.J."/>
            <person name="Levesque L."/>
            <person name="Li R."/>
            <person name="Lin C.F."/>
            <person name="Lin M.F."/>
            <person name="Lindblad-Toh K."/>
            <person name="Llopart A."/>
            <person name="Long M."/>
            <person name="Low L."/>
            <person name="Lozovsky E."/>
            <person name="Lu J."/>
            <person name="Luo M."/>
            <person name="Machado C.A."/>
            <person name="Makalowski W."/>
            <person name="Marzo M."/>
            <person name="Matsuda M."/>
            <person name="Matzkin L."/>
            <person name="McAllister B."/>
            <person name="McBride C.S."/>
            <person name="McKernan B."/>
            <person name="McKernan K."/>
            <person name="Mendez-Lago M."/>
            <person name="Minx P."/>
            <person name="Mollenhauer M.U."/>
            <person name="Montooth K."/>
            <person name="Mount S.M."/>
            <person name="Mu X."/>
            <person name="Myers E."/>
            <person name="Negre B."/>
            <person name="Newfeld S."/>
            <person name="Nielsen R."/>
            <person name="Noor M.A."/>
            <person name="O'Grady P."/>
            <person name="Pachter L."/>
            <person name="Papaceit M."/>
            <person name="Parisi M.J."/>
            <person name="Parisi M."/>
            <person name="Parts L."/>
            <person name="Pedersen J.S."/>
            <person name="Pesole G."/>
            <person name="Phillippy A.M."/>
            <person name="Ponting C.P."/>
            <person name="Pop M."/>
            <person name="Porcelli D."/>
            <person name="Powell J.R."/>
            <person name="Prohaska S."/>
            <person name="Pruitt K."/>
            <person name="Puig M."/>
            <person name="Quesneville H."/>
            <person name="Ram K.R."/>
            <person name="Rand D."/>
            <person name="Rasmussen M.D."/>
            <person name="Reed L.K."/>
            <person name="Reenan R."/>
            <person name="Reily A."/>
            <person name="Remington K.A."/>
            <person name="Rieger T.T."/>
            <person name="Ritchie M.G."/>
            <person name="Robin C."/>
            <person name="Rogers Y.H."/>
            <person name="Rohde C."/>
            <person name="Rozas J."/>
            <person name="Rubenfield M.J."/>
            <person name="Ruiz A."/>
            <person name="Russo S."/>
            <person name="Salzberg S.L."/>
            <person name="Sanchez-Gracia A."/>
            <person name="Saranga D.J."/>
            <person name="Sato H."/>
            <person name="Schaeffer S.W."/>
            <person name="Schatz M.C."/>
            <person name="Schlenke T."/>
            <person name="Schwartz R."/>
            <person name="Segarra C."/>
            <person name="Singh R.S."/>
            <person name="Sirot L."/>
            <person name="Sirota M."/>
            <person name="Sisneros N.B."/>
            <person name="Smith C.D."/>
            <person name="Smith T.F."/>
            <person name="Spieth J."/>
            <person name="Stage D.E."/>
            <person name="Stark A."/>
            <person name="Stephan W."/>
            <person name="Strausberg R.L."/>
            <person name="Strempel S."/>
            <person name="Sturgill D."/>
            <person name="Sutton G."/>
            <person name="Sutton G.G."/>
            <person name="Tao W."/>
            <person name="Teichmann S."/>
            <person name="Tobari Y.N."/>
            <person name="Tomimura Y."/>
            <person name="Tsolas J.M."/>
            <person name="Valente V.L."/>
            <person name="Venter E."/>
            <person name="Venter J.C."/>
            <person name="Vicario S."/>
            <person name="Vieira F.G."/>
            <person name="Vilella A.J."/>
            <person name="Villasante A."/>
            <person name="Walenz B."/>
            <person name="Wang J."/>
            <person name="Wasserman M."/>
            <person name="Watts T."/>
            <person name="Wilson D."/>
            <person name="Wilson R.K."/>
            <person name="Wing R.A."/>
            <person name="Wolfner M.F."/>
            <person name="Wong A."/>
            <person name="Wong G.K."/>
            <person name="Wu C.I."/>
            <person name="Wu G."/>
            <person name="Yamamoto D."/>
            <person name="Yang H.P."/>
            <person name="Yang S.P."/>
            <person name="Yorke J.A."/>
            <person name="Yoshida K."/>
            <person name="Zdobnov E."/>
            <person name="Zhang P."/>
            <person name="Zhang Y."/>
            <person name="Zimin A.V."/>
            <person name="Baldwin J."/>
            <person name="Abdouelleil A."/>
            <person name="Abdulkadir J."/>
            <person name="Abebe A."/>
            <person name="Abera B."/>
            <person name="Abreu J."/>
            <person name="Acer S.C."/>
            <person name="Aftuck L."/>
            <person name="Alexander A."/>
            <person name="An P."/>
            <person name="Anderson E."/>
            <person name="Anderson S."/>
            <person name="Arachi H."/>
            <person name="Azer M."/>
            <person name="Bachantsang P."/>
            <person name="Barry A."/>
            <person name="Bayul T."/>
            <person name="Berlin A."/>
            <person name="Bessette D."/>
            <person name="Bloom T."/>
            <person name="Blye J."/>
            <person name="Boguslavskiy L."/>
            <person name="Bonnet C."/>
            <person name="Boukhgalter B."/>
            <person name="Bourzgui I."/>
            <person name="Brown A."/>
            <person name="Cahill P."/>
            <person name="Channer S."/>
            <person name="Cheshatsang Y."/>
            <person name="Chuda L."/>
            <person name="Citroen M."/>
            <person name="Collymore A."/>
            <person name="Cooke P."/>
            <person name="Costello M."/>
            <person name="D'Aco K."/>
            <person name="Daza R."/>
            <person name="De Haan G."/>
            <person name="DeGray S."/>
            <person name="DeMaso C."/>
            <person name="Dhargay N."/>
            <person name="Dooley K."/>
            <person name="Dooley E."/>
            <person name="Doricent M."/>
            <person name="Dorje P."/>
            <person name="Dorjee K."/>
            <person name="Dupes A."/>
            <person name="Elong R."/>
            <person name="Falk J."/>
            <person name="Farina A."/>
            <person name="Faro S."/>
            <person name="Ferguson D."/>
            <person name="Fisher S."/>
            <person name="Foley C.D."/>
            <person name="Franke A."/>
            <person name="Friedrich D."/>
            <person name="Gadbois L."/>
            <person name="Gearin G."/>
            <person name="Gearin C.R."/>
            <person name="Giannoukos G."/>
            <person name="Goode T."/>
            <person name="Graham J."/>
            <person name="Grandbois E."/>
            <person name="Grewal S."/>
            <person name="Gyaltsen K."/>
            <person name="Hafez N."/>
            <person name="Hagos B."/>
            <person name="Hall J."/>
            <person name="Henson C."/>
            <person name="Hollinger A."/>
            <person name="Honan T."/>
            <person name="Huard M.D."/>
            <person name="Hughes L."/>
            <person name="Hurhula B."/>
            <person name="Husby M.E."/>
            <person name="Kamat A."/>
            <person name="Kanga B."/>
            <person name="Kashin S."/>
            <person name="Khazanovich D."/>
            <person name="Kisner P."/>
            <person name="Lance K."/>
            <person name="Lara M."/>
            <person name="Lee W."/>
            <person name="Lennon N."/>
            <person name="Letendre F."/>
            <person name="LeVine R."/>
            <person name="Lipovsky A."/>
            <person name="Liu X."/>
            <person name="Liu J."/>
            <person name="Liu S."/>
            <person name="Lokyitsang T."/>
            <person name="Lokyitsang Y."/>
            <person name="Lubonja R."/>
            <person name="Lui A."/>
            <person name="MacDonald P."/>
            <person name="Magnisalis V."/>
            <person name="Maru K."/>
            <person name="Matthews C."/>
            <person name="McCusker W."/>
            <person name="McDonough S."/>
            <person name="Mehta T."/>
            <person name="Meldrim J."/>
            <person name="Meneus L."/>
            <person name="Mihai O."/>
            <person name="Mihalev A."/>
            <person name="Mihova T."/>
            <person name="Mittelman R."/>
            <person name="Mlenga V."/>
            <person name="Montmayeur A."/>
            <person name="Mulrain L."/>
            <person name="Navidi A."/>
            <person name="Naylor J."/>
            <person name="Negash T."/>
            <person name="Nguyen T."/>
            <person name="Nguyen N."/>
            <person name="Nicol R."/>
            <person name="Norbu C."/>
            <person name="Norbu N."/>
            <person name="Novod N."/>
            <person name="O'Neill B."/>
            <person name="Osman S."/>
            <person name="Markiewicz E."/>
            <person name="Oyono O.L."/>
            <person name="Patti C."/>
            <person name="Phunkhang P."/>
            <person name="Pierre F."/>
            <person name="Priest M."/>
            <person name="Raghuraman S."/>
            <person name="Rege F."/>
            <person name="Reyes R."/>
            <person name="Rise C."/>
            <person name="Rogov P."/>
            <person name="Ross K."/>
            <person name="Ryan E."/>
            <person name="Settipalli S."/>
            <person name="Shea T."/>
            <person name="Sherpa N."/>
            <person name="Shi L."/>
            <person name="Shih D."/>
            <person name="Sparrow T."/>
            <person name="Spaulding J."/>
            <person name="Stalker J."/>
            <person name="Stange-Thomann N."/>
            <person name="Stavropoulos S."/>
            <person name="Stone C."/>
            <person name="Strader C."/>
            <person name="Tesfaye S."/>
            <person name="Thomson T."/>
            <person name="Thoulutsang Y."/>
            <person name="Thoulutsang D."/>
            <person name="Topham K."/>
            <person name="Topping I."/>
            <person name="Tsamla T."/>
            <person name="Vassiliev H."/>
            <person name="Vo A."/>
            <person name="Wangchuk T."/>
            <person name="Wangdi T."/>
            <person name="Weiand M."/>
            <person name="Wilkinson J."/>
            <person name="Wilson A."/>
            <person name="Yadav S."/>
            <person name="Young G."/>
            <person name="Yu Q."/>
            <person name="Zembek L."/>
            <person name="Zhong D."/>
            <person name="Zimmer A."/>
            <person name="Zwirko Z."/>
            <person name="Jaffe D.B."/>
            <person name="Alvarez P."/>
            <person name="Brockman W."/>
            <person name="Butler J."/>
            <person name="Chin C."/>
            <person name="Gnerre S."/>
            <person name="Grabherr M."/>
            <person name="Kleber M."/>
            <person name="Mauceli E."/>
            <person name="MacCallum I."/>
        </authorList>
    </citation>
    <scope>NUCLEOTIDE SEQUENCE [LARGE SCALE GENOMIC DNA]</scope>
    <source>
        <strain evidence="3">Tucson 14024-0371.13</strain>
    </source>
</reference>
<sequence>MGTPKISVDKTKTQADKIKVTNVYNKFWDSDSSKLLGSLNEPIPLLSKYEIPNKERDSSTAKELQAEEPAAEEGQLRDQKGKENLINKMLEQNPRSEPKTSFTSTQDSEEPSETSLEGKTVEELMDSTTFNSFKTLYSKDRELKESASEETLSAEQKILPQDSGEEQIKNKIESEKDPEKVKDTSKKPVVSPKPPSKDSNSELAPGTKEKEEPKEKLEIAVMDPGSCKAEEAKKDEIQIYFQNLVAIDSQLKISDVTNYVNEDTELIEQEKRKCWRSLLSSVSRATSFSNASSIHSSKKSSTPRILMAAILQQSAKQQYKRKITLLRENFSYRMGLIKQLKHDIKTNFKSEAQQLYFNYHVTKNNNQYKPNLGTLHMSHSKMKL</sequence>
<dbReference type="STRING" id="7217.B3MJK8"/>
<feature type="compositionally biased region" description="Basic and acidic residues" evidence="1">
    <location>
        <begin position="207"/>
        <end position="216"/>
    </location>
</feature>
<evidence type="ECO:0000256" key="1">
    <source>
        <dbReference type="SAM" id="MobiDB-lite"/>
    </source>
</evidence>
<feature type="compositionally biased region" description="Polar residues" evidence="1">
    <location>
        <begin position="93"/>
        <end position="106"/>
    </location>
</feature>
<dbReference type="Pfam" id="PF10236">
    <property type="entry name" value="DAP3"/>
    <property type="match status" value="1"/>
</dbReference>
<dbReference type="OrthoDB" id="7860247at2759"/>
<accession>B3MJK8</accession>
<proteinExistence type="predicted"/>
<gene>
    <name evidence="2" type="primary">Dana\GF14086</name>
    <name evidence="2" type="synonym">dana_GLEANR_14847</name>
    <name evidence="2" type="ORF">GF14086</name>
</gene>
<dbReference type="InterPro" id="IPR019368">
    <property type="entry name" value="Ribosomal_mS29"/>
</dbReference>
<feature type="compositionally biased region" description="Polar residues" evidence="1">
    <location>
        <begin position="126"/>
        <end position="135"/>
    </location>
</feature>
<feature type="compositionally biased region" description="Basic and acidic residues" evidence="1">
    <location>
        <begin position="137"/>
        <end position="147"/>
    </location>
</feature>
<organism evidence="2 3">
    <name type="scientific">Drosophila ananassae</name>
    <name type="common">Fruit fly</name>
    <dbReference type="NCBI Taxonomy" id="7217"/>
    <lineage>
        <taxon>Eukaryota</taxon>
        <taxon>Metazoa</taxon>
        <taxon>Ecdysozoa</taxon>
        <taxon>Arthropoda</taxon>
        <taxon>Hexapoda</taxon>
        <taxon>Insecta</taxon>
        <taxon>Pterygota</taxon>
        <taxon>Neoptera</taxon>
        <taxon>Endopterygota</taxon>
        <taxon>Diptera</taxon>
        <taxon>Brachycera</taxon>
        <taxon>Muscomorpha</taxon>
        <taxon>Ephydroidea</taxon>
        <taxon>Drosophilidae</taxon>
        <taxon>Drosophila</taxon>
        <taxon>Sophophora</taxon>
    </lineage>
</organism>